<dbReference type="Pfam" id="PF12099">
    <property type="entry name" value="DUF3575"/>
    <property type="match status" value="1"/>
</dbReference>
<comment type="caution">
    <text evidence="1">The sequence shown here is derived from an EMBL/GenBank/DDBJ whole genome shotgun (WGS) entry which is preliminary data.</text>
</comment>
<dbReference type="AlphaFoldDB" id="A0A644SQ78"/>
<name>A0A644SQ78_9ZZZZ</name>
<protein>
    <recommendedName>
        <fullName evidence="2">DUF3575 domain-containing protein</fullName>
    </recommendedName>
</protein>
<evidence type="ECO:0000313" key="1">
    <source>
        <dbReference type="EMBL" id="MPL56776.1"/>
    </source>
</evidence>
<organism evidence="1">
    <name type="scientific">bioreactor metagenome</name>
    <dbReference type="NCBI Taxonomy" id="1076179"/>
    <lineage>
        <taxon>unclassified sequences</taxon>
        <taxon>metagenomes</taxon>
        <taxon>ecological metagenomes</taxon>
    </lineage>
</organism>
<dbReference type="EMBL" id="VSSQ01000003">
    <property type="protein sequence ID" value="MPL56776.1"/>
    <property type="molecule type" value="Genomic_DNA"/>
</dbReference>
<proteinExistence type="predicted"/>
<gene>
    <name evidence="1" type="ORF">SDC9_02266</name>
</gene>
<evidence type="ECO:0008006" key="2">
    <source>
        <dbReference type="Google" id="ProtNLM"/>
    </source>
</evidence>
<reference evidence="1" key="1">
    <citation type="submission" date="2019-08" db="EMBL/GenBank/DDBJ databases">
        <authorList>
            <person name="Kucharzyk K."/>
            <person name="Murdoch R.W."/>
            <person name="Higgins S."/>
            <person name="Loffler F."/>
        </authorList>
    </citation>
    <scope>NUCLEOTIDE SEQUENCE</scope>
</reference>
<sequence>MKKLITILAVICSSLAFSQSENNEFKVNILYTAIGMPELSYERLISDNSSVGASLAFSLDKKEDMDLRLSFTPYYRMFFGQKKAAGFFIEANSIVVNYVDTIYYNGSTNTYETKTGFGLGAAAGAKFLTKNNLIGEVYGGVGRVFGDNSLGAYPRFGITLGKRF</sequence>
<dbReference type="InterPro" id="IPR021958">
    <property type="entry name" value="DUF3575"/>
</dbReference>
<accession>A0A644SQ78</accession>